<accession>A0A934WPP2</accession>
<evidence type="ECO:0000313" key="1">
    <source>
        <dbReference type="EMBL" id="MBK6088521.1"/>
    </source>
</evidence>
<proteinExistence type="predicted"/>
<sequence length="64" mass="7297">MKFFKKRKLVFPPKNDESMSGVFGYNCEGLTLDNDIVSSTEMTGAVPAARDEYEDDAVEDYYFN</sequence>
<dbReference type="AlphaFoldDB" id="A0A934WPP2"/>
<dbReference type="Proteomes" id="UP000633365">
    <property type="component" value="Unassembled WGS sequence"/>
</dbReference>
<gene>
    <name evidence="1" type="ORF">JKK62_07630</name>
</gene>
<protein>
    <submittedName>
        <fullName evidence="1">Uncharacterized protein</fullName>
    </submittedName>
</protein>
<dbReference type="EMBL" id="JAEQMG010000065">
    <property type="protein sequence ID" value="MBK6088521.1"/>
    <property type="molecule type" value="Genomic_DNA"/>
</dbReference>
<dbReference type="RefSeq" id="WP_201427417.1">
    <property type="nucleotide sequence ID" value="NZ_JAEQMG010000065.1"/>
</dbReference>
<reference evidence="1" key="1">
    <citation type="submission" date="2021-01" db="EMBL/GenBank/DDBJ databases">
        <title>Genome public.</title>
        <authorList>
            <person name="Liu C."/>
            <person name="Sun Q."/>
        </authorList>
    </citation>
    <scope>NUCLEOTIDE SEQUENCE</scope>
    <source>
        <strain evidence="1">M6</strain>
    </source>
</reference>
<keyword evidence="2" id="KW-1185">Reference proteome</keyword>
<name>A0A934WPP2_9FIRM</name>
<evidence type="ECO:0000313" key="2">
    <source>
        <dbReference type="Proteomes" id="UP000633365"/>
    </source>
</evidence>
<organism evidence="1 2">
    <name type="scientific">Ruminococcus difficilis</name>
    <dbReference type="NCBI Taxonomy" id="2763069"/>
    <lineage>
        <taxon>Bacteria</taxon>
        <taxon>Bacillati</taxon>
        <taxon>Bacillota</taxon>
        <taxon>Clostridia</taxon>
        <taxon>Eubacteriales</taxon>
        <taxon>Oscillospiraceae</taxon>
        <taxon>Ruminococcus</taxon>
    </lineage>
</organism>
<comment type="caution">
    <text evidence="1">The sequence shown here is derived from an EMBL/GenBank/DDBJ whole genome shotgun (WGS) entry which is preliminary data.</text>
</comment>